<dbReference type="Pfam" id="PF13489">
    <property type="entry name" value="Methyltransf_23"/>
    <property type="match status" value="1"/>
</dbReference>
<gene>
    <name evidence="1" type="ORF">CUC44_09485</name>
</gene>
<dbReference type="Gene3D" id="3.40.50.150">
    <property type="entry name" value="Vaccinia Virus protein VP39"/>
    <property type="match status" value="1"/>
</dbReference>
<proteinExistence type="predicted"/>
<dbReference type="Proteomes" id="UP000232060">
    <property type="component" value="Unassembled WGS sequence"/>
</dbReference>
<dbReference type="InterPro" id="IPR029063">
    <property type="entry name" value="SAM-dependent_MTases_sf"/>
</dbReference>
<dbReference type="CDD" id="cd02440">
    <property type="entry name" value="AdoMet_MTases"/>
    <property type="match status" value="1"/>
</dbReference>
<dbReference type="EMBL" id="PGCP01000013">
    <property type="protein sequence ID" value="PJC93457.1"/>
    <property type="molecule type" value="Genomic_DNA"/>
</dbReference>
<keyword evidence="2" id="KW-1185">Reference proteome</keyword>
<evidence type="ECO:0000313" key="2">
    <source>
        <dbReference type="Proteomes" id="UP000232060"/>
    </source>
</evidence>
<protein>
    <submittedName>
        <fullName evidence="1">SAM-dependent methyltransferase</fullName>
    </submittedName>
</protein>
<dbReference type="GO" id="GO:0032259">
    <property type="term" value="P:methylation"/>
    <property type="evidence" value="ECO:0007669"/>
    <property type="project" value="UniProtKB-KW"/>
</dbReference>
<reference evidence="1 2" key="1">
    <citation type="submission" date="2017-11" db="EMBL/GenBank/DDBJ databases">
        <title>Draft genome sequence of environmental isolate Aeromonas lusitania sp. nov. MDC 2473.</title>
        <authorList>
            <person name="Colston S.M."/>
            <person name="Navarro A."/>
            <person name="Martinez-Murcia A.J."/>
            <person name="Graf J."/>
        </authorList>
    </citation>
    <scope>NUCLEOTIDE SEQUENCE [LARGE SCALE GENOMIC DNA]</scope>
    <source>
        <strain evidence="1 2">MDC 2473</strain>
    </source>
</reference>
<dbReference type="AlphaFoldDB" id="A0A2M8HA58"/>
<dbReference type="SUPFAM" id="SSF53335">
    <property type="entry name" value="S-adenosyl-L-methionine-dependent methyltransferases"/>
    <property type="match status" value="1"/>
</dbReference>
<sequence>MSAQSLSSPLAPLAHDSFLALLPEGAHLLEAGCGAGEDLRYFRELGFVVTAFDASLSQAKAASRLCGQPVRVCRFEQMHNVLPFDGIWASASLPCLAEADLAPVLTHLASLLRPRGPLYCSFPLLEGQQHHKQPQDDTREEYPLRTRLDEARLAALIAPLPLELQACWHSDEGDQGRWLHALLIRDANPAAINQYRGRRSKQGARRDFALR</sequence>
<dbReference type="GO" id="GO:0008168">
    <property type="term" value="F:methyltransferase activity"/>
    <property type="evidence" value="ECO:0007669"/>
    <property type="project" value="UniProtKB-KW"/>
</dbReference>
<dbReference type="RefSeq" id="WP_100859717.1">
    <property type="nucleotide sequence ID" value="NZ_PGCP01000013.1"/>
</dbReference>
<comment type="caution">
    <text evidence="1">The sequence shown here is derived from an EMBL/GenBank/DDBJ whole genome shotgun (WGS) entry which is preliminary data.</text>
</comment>
<accession>A0A2M8HA58</accession>
<dbReference type="OrthoDB" id="9804086at2"/>
<keyword evidence="1" id="KW-0808">Transferase</keyword>
<organism evidence="1 2">
    <name type="scientific">Aeromonas lusitana</name>
    <dbReference type="NCBI Taxonomy" id="931529"/>
    <lineage>
        <taxon>Bacteria</taxon>
        <taxon>Pseudomonadati</taxon>
        <taxon>Pseudomonadota</taxon>
        <taxon>Gammaproteobacteria</taxon>
        <taxon>Aeromonadales</taxon>
        <taxon>Aeromonadaceae</taxon>
        <taxon>Aeromonas</taxon>
    </lineage>
</organism>
<evidence type="ECO:0000313" key="1">
    <source>
        <dbReference type="EMBL" id="PJC93457.1"/>
    </source>
</evidence>
<keyword evidence="1" id="KW-0489">Methyltransferase</keyword>
<name>A0A2M8HA58_9GAMM</name>